<organism evidence="1 2">
    <name type="scientific">Ramazzottius varieornatus</name>
    <name type="common">Water bear</name>
    <name type="synonym">Tardigrade</name>
    <dbReference type="NCBI Taxonomy" id="947166"/>
    <lineage>
        <taxon>Eukaryota</taxon>
        <taxon>Metazoa</taxon>
        <taxon>Ecdysozoa</taxon>
        <taxon>Tardigrada</taxon>
        <taxon>Eutardigrada</taxon>
        <taxon>Parachela</taxon>
        <taxon>Hypsibioidea</taxon>
        <taxon>Ramazzottiidae</taxon>
        <taxon>Ramazzottius</taxon>
    </lineage>
</organism>
<evidence type="ECO:0000313" key="2">
    <source>
        <dbReference type="Proteomes" id="UP000186922"/>
    </source>
</evidence>
<name>A0A1D1V8Y1_RAMVA</name>
<dbReference type="AlphaFoldDB" id="A0A1D1V8Y1"/>
<dbReference type="Proteomes" id="UP000186922">
    <property type="component" value="Unassembled WGS sequence"/>
</dbReference>
<proteinExistence type="predicted"/>
<sequence>MQEEDTPLEKRRLLHELTYCTPAVDARILEVYGRFTQSVHQNSIKQLVLSRVYDYGDRCCSYYRQ</sequence>
<reference evidence="1 2" key="1">
    <citation type="journal article" date="2016" name="Nat. Commun.">
        <title>Extremotolerant tardigrade genome and improved radiotolerance of human cultured cells by tardigrade-unique protein.</title>
        <authorList>
            <person name="Hashimoto T."/>
            <person name="Horikawa D.D."/>
            <person name="Saito Y."/>
            <person name="Kuwahara H."/>
            <person name="Kozuka-Hata H."/>
            <person name="Shin-I T."/>
            <person name="Minakuchi Y."/>
            <person name="Ohishi K."/>
            <person name="Motoyama A."/>
            <person name="Aizu T."/>
            <person name="Enomoto A."/>
            <person name="Kondo K."/>
            <person name="Tanaka S."/>
            <person name="Hara Y."/>
            <person name="Koshikawa S."/>
            <person name="Sagara H."/>
            <person name="Miura T."/>
            <person name="Yokobori S."/>
            <person name="Miyagawa K."/>
            <person name="Suzuki Y."/>
            <person name="Kubo T."/>
            <person name="Oyama M."/>
            <person name="Kohara Y."/>
            <person name="Fujiyama A."/>
            <person name="Arakawa K."/>
            <person name="Katayama T."/>
            <person name="Toyoda A."/>
            <person name="Kunieda T."/>
        </authorList>
    </citation>
    <scope>NUCLEOTIDE SEQUENCE [LARGE SCALE GENOMIC DNA]</scope>
    <source>
        <strain evidence="1 2">YOKOZUNA-1</strain>
    </source>
</reference>
<dbReference type="EMBL" id="BDGG01000004">
    <property type="protein sequence ID" value="GAU97360.1"/>
    <property type="molecule type" value="Genomic_DNA"/>
</dbReference>
<accession>A0A1D1V8Y1</accession>
<comment type="caution">
    <text evidence="1">The sequence shown here is derived from an EMBL/GenBank/DDBJ whole genome shotgun (WGS) entry which is preliminary data.</text>
</comment>
<gene>
    <name evidence="1" type="primary">RvY_08674-1</name>
    <name evidence="1" type="synonym">RvY_08674.1</name>
    <name evidence="1" type="ORF">RvY_08674</name>
</gene>
<evidence type="ECO:0000313" key="1">
    <source>
        <dbReference type="EMBL" id="GAU97360.1"/>
    </source>
</evidence>
<keyword evidence="2" id="KW-1185">Reference proteome</keyword>
<protein>
    <submittedName>
        <fullName evidence="1">Uncharacterized protein</fullName>
    </submittedName>
</protein>